<organism evidence="4 5">
    <name type="scientific">Diplodia seriata</name>
    <dbReference type="NCBI Taxonomy" id="420778"/>
    <lineage>
        <taxon>Eukaryota</taxon>
        <taxon>Fungi</taxon>
        <taxon>Dikarya</taxon>
        <taxon>Ascomycota</taxon>
        <taxon>Pezizomycotina</taxon>
        <taxon>Dothideomycetes</taxon>
        <taxon>Dothideomycetes incertae sedis</taxon>
        <taxon>Botryosphaeriales</taxon>
        <taxon>Botryosphaeriaceae</taxon>
        <taxon>Diplodia</taxon>
    </lineage>
</organism>
<protein>
    <recommendedName>
        <fullName evidence="6">Tat pathway signal sequence</fullName>
    </recommendedName>
</protein>
<evidence type="ECO:0000256" key="1">
    <source>
        <dbReference type="ARBA" id="ARBA00035112"/>
    </source>
</evidence>
<evidence type="ECO:0008006" key="6">
    <source>
        <dbReference type="Google" id="ProtNLM"/>
    </source>
</evidence>
<dbReference type="PANTHER" id="PTHR33365:SF13">
    <property type="entry name" value="TAT PATHWAY SIGNAL SEQUENCE"/>
    <property type="match status" value="1"/>
</dbReference>
<evidence type="ECO:0000313" key="4">
    <source>
        <dbReference type="EMBL" id="OMP87713.1"/>
    </source>
</evidence>
<dbReference type="GO" id="GO:0043386">
    <property type="term" value="P:mycotoxin biosynthetic process"/>
    <property type="evidence" value="ECO:0007669"/>
    <property type="project" value="InterPro"/>
</dbReference>
<dbReference type="EMBL" id="MSZU01000076">
    <property type="protein sequence ID" value="OMP87713.1"/>
    <property type="molecule type" value="Genomic_DNA"/>
</dbReference>
<name>A0A1S8BKD2_9PEZI</name>
<feature type="transmembrane region" description="Helical" evidence="3">
    <location>
        <begin position="39"/>
        <end position="61"/>
    </location>
</feature>
<gene>
    <name evidence="4" type="ORF">BK809_0007801</name>
</gene>
<comment type="similarity">
    <text evidence="1">Belongs to the ustYa family.</text>
</comment>
<evidence type="ECO:0000256" key="3">
    <source>
        <dbReference type="SAM" id="Phobius"/>
    </source>
</evidence>
<accession>A0A1S8BKD2</accession>
<dbReference type="AlphaFoldDB" id="A0A1S8BKD2"/>
<keyword evidence="3" id="KW-0812">Transmembrane</keyword>
<evidence type="ECO:0000256" key="2">
    <source>
        <dbReference type="SAM" id="MobiDB-lite"/>
    </source>
</evidence>
<keyword evidence="3" id="KW-1133">Transmembrane helix</keyword>
<dbReference type="PANTHER" id="PTHR33365">
    <property type="entry name" value="YALI0B05434P"/>
    <property type="match status" value="1"/>
</dbReference>
<dbReference type="InterPro" id="IPR021765">
    <property type="entry name" value="UstYa-like"/>
</dbReference>
<sequence>MHEDKRKMSSSSGSEDSERLLSDDEFFPRERATYAKARSWIGTAVLVAATACIAGFIGAWIGSSNWRRDPTEVSCTKQLNQYSPLWDQINISYGVTQFNGSLLKENIFRLDASPEVDAAWESLGVNYRSVAIPADKAEKAGIAKVQVKISEKYGGGYPANVEGLHHLHCLNLLRQSLYYNYDYYYSAGKGAFSNADHIVRKHVSHCLDIIRQQLMCTVDTGVLGQVWFKPSDAPLEAFVDFNTRHKCRDFDAVRDWAATRQIPAKVPRDFLQPPAPGDTVYTSIP</sequence>
<dbReference type="OrthoDB" id="3687641at2759"/>
<dbReference type="STRING" id="420778.A0A1S8BKD2"/>
<dbReference type="Proteomes" id="UP000190776">
    <property type="component" value="Unassembled WGS sequence"/>
</dbReference>
<reference evidence="4 5" key="1">
    <citation type="submission" date="2017-01" db="EMBL/GenBank/DDBJ databases">
        <title>Draft genome sequence of Diplodia seriata F98.1, a fungal species involved in grapevine trunk diseases.</title>
        <authorList>
            <person name="Robert-Siegwald G."/>
            <person name="Vallet J."/>
            <person name="Abou-Mansour E."/>
            <person name="Xu J."/>
            <person name="Rey P."/>
            <person name="Bertsch C."/>
            <person name="Rego C."/>
            <person name="Larignon P."/>
            <person name="Fontaine F."/>
            <person name="Lebrun M.-H."/>
        </authorList>
    </citation>
    <scope>NUCLEOTIDE SEQUENCE [LARGE SCALE GENOMIC DNA]</scope>
    <source>
        <strain evidence="4 5">F98.1</strain>
    </source>
</reference>
<feature type="region of interest" description="Disordered" evidence="2">
    <location>
        <begin position="1"/>
        <end position="20"/>
    </location>
</feature>
<comment type="caution">
    <text evidence="4">The sequence shown here is derived from an EMBL/GenBank/DDBJ whole genome shotgun (WGS) entry which is preliminary data.</text>
</comment>
<dbReference type="Pfam" id="PF11807">
    <property type="entry name" value="UstYa"/>
    <property type="match status" value="1"/>
</dbReference>
<keyword evidence="3" id="KW-0472">Membrane</keyword>
<proteinExistence type="inferred from homology"/>
<evidence type="ECO:0000313" key="5">
    <source>
        <dbReference type="Proteomes" id="UP000190776"/>
    </source>
</evidence>